<organism evidence="5 6">
    <name type="scientific">Williamwhitmania taraxaci</name>
    <dbReference type="NCBI Taxonomy" id="1640674"/>
    <lineage>
        <taxon>Bacteria</taxon>
        <taxon>Pseudomonadati</taxon>
        <taxon>Bacteroidota</taxon>
        <taxon>Bacteroidia</taxon>
        <taxon>Bacteroidales</taxon>
        <taxon>Williamwhitmaniaceae</taxon>
        <taxon>Williamwhitmania</taxon>
    </lineage>
</organism>
<keyword evidence="6" id="KW-1185">Reference proteome</keyword>
<dbReference type="InterPro" id="IPR000668">
    <property type="entry name" value="Peptidase_C1A_C"/>
</dbReference>
<keyword evidence="1" id="KW-0788">Thiol protease</keyword>
<dbReference type="InterPro" id="IPR038765">
    <property type="entry name" value="Papain-like_cys_pep_sf"/>
</dbReference>
<keyword evidence="1" id="KW-0031">Aminopeptidase</keyword>
<reference evidence="5 6" key="1">
    <citation type="submission" date="2016-09" db="EMBL/GenBank/DDBJ databases">
        <authorList>
            <person name="Capua I."/>
            <person name="De Benedictis P."/>
            <person name="Joannis T."/>
            <person name="Lombin L.H."/>
            <person name="Cattoli G."/>
        </authorList>
    </citation>
    <scope>NUCLEOTIDE SEQUENCE [LARGE SCALE GENOMIC DNA]</scope>
    <source>
        <strain evidence="5 6">A7P-90m</strain>
    </source>
</reference>
<gene>
    <name evidence="5" type="ORF">SAMN05216323_100265</name>
</gene>
<evidence type="ECO:0000256" key="1">
    <source>
        <dbReference type="PIRNR" id="PIRNR005700"/>
    </source>
</evidence>
<feature type="active site" evidence="2">
    <location>
        <position position="334"/>
    </location>
</feature>
<keyword evidence="1" id="KW-0645">Protease</keyword>
<evidence type="ECO:0000256" key="3">
    <source>
        <dbReference type="SAM" id="SignalP"/>
    </source>
</evidence>
<dbReference type="Gene3D" id="3.90.70.10">
    <property type="entry name" value="Cysteine proteinases"/>
    <property type="match status" value="1"/>
</dbReference>
<dbReference type="STRING" id="1640674.SAMN05216323_100265"/>
<feature type="domain" description="Peptidase C1A papain C-terminal" evidence="4">
    <location>
        <begin position="29"/>
        <end position="373"/>
    </location>
</feature>
<dbReference type="PIRSF" id="PIRSF005700">
    <property type="entry name" value="PepC"/>
    <property type="match status" value="1"/>
</dbReference>
<evidence type="ECO:0000259" key="4">
    <source>
        <dbReference type="SMART" id="SM00645"/>
    </source>
</evidence>
<dbReference type="InterPro" id="IPR000169">
    <property type="entry name" value="Pept_cys_AS"/>
</dbReference>
<protein>
    <recommendedName>
        <fullName evidence="1">Aminopeptidase</fullName>
    </recommendedName>
</protein>
<dbReference type="Pfam" id="PF00112">
    <property type="entry name" value="Peptidase_C1"/>
    <property type="match status" value="1"/>
</dbReference>
<dbReference type="InterPro" id="IPR004134">
    <property type="entry name" value="Peptidase_C1B"/>
</dbReference>
<dbReference type="GO" id="GO:0006508">
    <property type="term" value="P:proteolysis"/>
    <property type="evidence" value="ECO:0007669"/>
    <property type="project" value="UniProtKB-KW"/>
</dbReference>
<evidence type="ECO:0000313" key="6">
    <source>
        <dbReference type="Proteomes" id="UP000199452"/>
    </source>
</evidence>
<dbReference type="Proteomes" id="UP000199452">
    <property type="component" value="Unassembled WGS sequence"/>
</dbReference>
<comment type="similarity">
    <text evidence="1">Belongs to the peptidase C1 family.</text>
</comment>
<feature type="signal peptide" evidence="3">
    <location>
        <begin position="1"/>
        <end position="20"/>
    </location>
</feature>
<dbReference type="SUPFAM" id="SSF54001">
    <property type="entry name" value="Cysteine proteinases"/>
    <property type="match status" value="1"/>
</dbReference>
<dbReference type="RefSeq" id="WP_092434417.1">
    <property type="nucleotide sequence ID" value="NZ_FMYP01000002.1"/>
</dbReference>
<keyword evidence="3" id="KW-0732">Signal</keyword>
<feature type="active site" evidence="2">
    <location>
        <position position="53"/>
    </location>
</feature>
<dbReference type="AlphaFoldDB" id="A0A1G6GPS4"/>
<dbReference type="EMBL" id="FMYP01000002">
    <property type="protein sequence ID" value="SDB83196.1"/>
    <property type="molecule type" value="Genomic_DNA"/>
</dbReference>
<name>A0A1G6GPS4_9BACT</name>
<evidence type="ECO:0000313" key="5">
    <source>
        <dbReference type="EMBL" id="SDB83196.1"/>
    </source>
</evidence>
<dbReference type="SMART" id="SM00645">
    <property type="entry name" value="Pept_C1"/>
    <property type="match status" value="1"/>
</dbReference>
<sequence length="398" mass="45021">MKRSLSLTIIACFFALLVVGQEKETTPPAGYQFSPIKELKITPVKDQNRSGTCWSFSTVAFLESELLRMGKPEVDLSEMWAVRYAYSDKATKFVRLQGGLNFGGGGSFADVIYVLRNYGYVPEVAYSGLQYGQDKHVHGELDALLKDYVDGVIKNPNKQLSTAWHKGFDGILDAYLGPVPEKFTYNGKEYSPKSFGQSLGLNPDDYISLTSYTHHPFYSKFILEVPDNWIWEESYNLPLEDLKRVFSASIENGYTIAWGSDVSEKGFSYNNGVAVVPEANTSEMNESEKLKWSSKTEKERQAMLYSFDKPAMEKTITQELRQKAFDNYQTTDDHGMLIYGSAKDQNGKLYYMVKNSWGAEGKYNGNFYASEAFVLYKTMNIMVHKNAIPADIRKKLGI</sequence>
<feature type="chain" id="PRO_5011494645" description="Aminopeptidase" evidence="3">
    <location>
        <begin position="21"/>
        <end position="398"/>
    </location>
</feature>
<dbReference type="Pfam" id="PF03051">
    <property type="entry name" value="Peptidase_C1_2"/>
    <property type="match status" value="1"/>
</dbReference>
<dbReference type="PROSITE" id="PS00139">
    <property type="entry name" value="THIOL_PROTEASE_CYS"/>
    <property type="match status" value="1"/>
</dbReference>
<dbReference type="OrthoDB" id="9814054at2"/>
<accession>A0A1G6GPS4</accession>
<evidence type="ECO:0000256" key="2">
    <source>
        <dbReference type="PIRSR" id="PIRSR005700-1"/>
    </source>
</evidence>
<dbReference type="GO" id="GO:0070005">
    <property type="term" value="F:cysteine-type aminopeptidase activity"/>
    <property type="evidence" value="ECO:0007669"/>
    <property type="project" value="InterPro"/>
</dbReference>
<keyword evidence="1 5" id="KW-0378">Hydrolase</keyword>
<feature type="active site" evidence="2">
    <location>
        <position position="355"/>
    </location>
</feature>
<proteinExistence type="inferred from homology"/>